<evidence type="ECO:0000313" key="5">
    <source>
        <dbReference type="Proteomes" id="UP000001338"/>
    </source>
</evidence>
<reference evidence="4 5" key="1">
    <citation type="submission" date="2012-10" db="EMBL/GenBank/DDBJ databases">
        <authorList>
            <person name="Harkins D.M."/>
            <person name="Durkin A.S."/>
            <person name="Brinkac L.M."/>
            <person name="Haft D.H."/>
            <person name="Selengut J.D."/>
            <person name="Sanka R."/>
            <person name="DePew J."/>
            <person name="Purushe J."/>
            <person name="Whelen A.C."/>
            <person name="Vinetz J.M."/>
            <person name="Sutton G.G."/>
            <person name="Nierman W.C."/>
            <person name="Fouts D.E."/>
        </authorList>
    </citation>
    <scope>NUCLEOTIDE SEQUENCE [LARGE SCALE GENOMIC DNA]</scope>
    <source>
        <strain evidence="4 5">2006001853</strain>
    </source>
</reference>
<gene>
    <name evidence="4" type="ORF">LEP1GSC036_2597</name>
</gene>
<evidence type="ECO:0000313" key="4">
    <source>
        <dbReference type="EMBL" id="EKR65834.1"/>
    </source>
</evidence>
<keyword evidence="2" id="KW-1133">Transmembrane helix</keyword>
<accession>A0A828Z830</accession>
<dbReference type="RefSeq" id="WP_004498910.1">
    <property type="nucleotide sequence ID" value="NZ_AFLV02000013.1"/>
</dbReference>
<evidence type="ECO:0000256" key="2">
    <source>
        <dbReference type="SAM" id="Phobius"/>
    </source>
</evidence>
<feature type="coiled-coil region" evidence="1">
    <location>
        <begin position="45"/>
        <end position="79"/>
    </location>
</feature>
<evidence type="ECO:0000256" key="1">
    <source>
        <dbReference type="SAM" id="Coils"/>
    </source>
</evidence>
<organism evidence="4 5">
    <name type="scientific">Leptospira weilii str. 2006001853</name>
    <dbReference type="NCBI Taxonomy" id="1001589"/>
    <lineage>
        <taxon>Bacteria</taxon>
        <taxon>Pseudomonadati</taxon>
        <taxon>Spirochaetota</taxon>
        <taxon>Spirochaetia</taxon>
        <taxon>Leptospirales</taxon>
        <taxon>Leptospiraceae</taxon>
        <taxon>Leptospira</taxon>
    </lineage>
</organism>
<keyword evidence="2" id="KW-0812">Transmembrane</keyword>
<proteinExistence type="predicted"/>
<dbReference type="EMBL" id="AFLV02000013">
    <property type="protein sequence ID" value="EKR65834.1"/>
    <property type="molecule type" value="Genomic_DNA"/>
</dbReference>
<keyword evidence="2" id="KW-0472">Membrane</keyword>
<evidence type="ECO:0000256" key="3">
    <source>
        <dbReference type="SAM" id="SignalP"/>
    </source>
</evidence>
<feature type="transmembrane region" description="Helical" evidence="2">
    <location>
        <begin position="82"/>
        <end position="100"/>
    </location>
</feature>
<feature type="chain" id="PRO_5032622106" description="Lipoprotein" evidence="3">
    <location>
        <begin position="19"/>
        <end position="109"/>
    </location>
</feature>
<feature type="signal peptide" evidence="3">
    <location>
        <begin position="1"/>
        <end position="18"/>
    </location>
</feature>
<dbReference type="AlphaFoldDB" id="A0A828Z830"/>
<name>A0A828Z830_9LEPT</name>
<sequence>MKSICLVLLFICACTALQKTGNEAIYESAKADVETLPPSKEKRNIQKALDVCGEQNEELKELREENSKLQELANKWKGLRNSAIAVGIFAVLGLVGVLIYKFRNLLGAP</sequence>
<protein>
    <recommendedName>
        <fullName evidence="6">Lipoprotein</fullName>
    </recommendedName>
</protein>
<dbReference type="Proteomes" id="UP000001338">
    <property type="component" value="Unassembled WGS sequence"/>
</dbReference>
<comment type="caution">
    <text evidence="4">The sequence shown here is derived from an EMBL/GenBank/DDBJ whole genome shotgun (WGS) entry which is preliminary data.</text>
</comment>
<evidence type="ECO:0008006" key="6">
    <source>
        <dbReference type="Google" id="ProtNLM"/>
    </source>
</evidence>
<keyword evidence="3" id="KW-0732">Signal</keyword>
<keyword evidence="1" id="KW-0175">Coiled coil</keyword>